<comment type="caution">
    <text evidence="2">The sequence shown here is derived from an EMBL/GenBank/DDBJ whole genome shotgun (WGS) entry which is preliminary data.</text>
</comment>
<reference evidence="2 3" key="1">
    <citation type="journal article" date="2025" name="Microbiol. Resour. Announc.">
        <title>Draft genome sequences for Neonectria magnoliae and Neonectria punicea, canker pathogens of Liriodendron tulipifera and Acer saccharum in West Virginia.</title>
        <authorList>
            <person name="Petronek H.M."/>
            <person name="Kasson M.T."/>
            <person name="Metheny A.M."/>
            <person name="Stauder C.M."/>
            <person name="Lovett B."/>
            <person name="Lynch S.C."/>
            <person name="Garnas J.R."/>
            <person name="Kasson L.R."/>
            <person name="Stajich J.E."/>
        </authorList>
    </citation>
    <scope>NUCLEOTIDE SEQUENCE [LARGE SCALE GENOMIC DNA]</scope>
    <source>
        <strain evidence="2 3">NRRL 64651</strain>
    </source>
</reference>
<name>A0ABR1I7Z6_9HYPO</name>
<gene>
    <name evidence="2" type="ORF">QQZ08_003744</name>
</gene>
<evidence type="ECO:0000313" key="2">
    <source>
        <dbReference type="EMBL" id="KAK7429718.1"/>
    </source>
</evidence>
<feature type="region of interest" description="Disordered" evidence="1">
    <location>
        <begin position="210"/>
        <end position="241"/>
    </location>
</feature>
<protein>
    <submittedName>
        <fullName evidence="2">Uncharacterized protein</fullName>
    </submittedName>
</protein>
<dbReference type="Proteomes" id="UP001498421">
    <property type="component" value="Unassembled WGS sequence"/>
</dbReference>
<feature type="compositionally biased region" description="Basic and acidic residues" evidence="1">
    <location>
        <begin position="231"/>
        <end position="241"/>
    </location>
</feature>
<evidence type="ECO:0000256" key="1">
    <source>
        <dbReference type="SAM" id="MobiDB-lite"/>
    </source>
</evidence>
<feature type="region of interest" description="Disordered" evidence="1">
    <location>
        <begin position="29"/>
        <end position="53"/>
    </location>
</feature>
<evidence type="ECO:0000313" key="3">
    <source>
        <dbReference type="Proteomes" id="UP001498421"/>
    </source>
</evidence>
<proteinExistence type="predicted"/>
<sequence length="241" mass="27441">MLPGDLYSNWDDTQVRPVQISTVTKKAGKDQSLSSVSAPPCSGALAEHTSFPDQSTTGFPADMPFSNIIAEGVQNGFRHFFRLMSCQLADYRVLCKTLNTLGVDVVKQRRLQDVVKDLKTGDDDYDPEERMVIKVSKRGARNAAFTLLYLFLVEELESPGRDGPRAYNAVLYIVSHRRKFKYRTRKMVREAFESRFMVTHKQRVGLDKWPIATPQREGGQDTEGTTEEETFDHFMDSDWSD</sequence>
<accession>A0ABR1I7Z6</accession>
<organism evidence="2 3">
    <name type="scientific">Neonectria magnoliae</name>
    <dbReference type="NCBI Taxonomy" id="2732573"/>
    <lineage>
        <taxon>Eukaryota</taxon>
        <taxon>Fungi</taxon>
        <taxon>Dikarya</taxon>
        <taxon>Ascomycota</taxon>
        <taxon>Pezizomycotina</taxon>
        <taxon>Sordariomycetes</taxon>
        <taxon>Hypocreomycetidae</taxon>
        <taxon>Hypocreales</taxon>
        <taxon>Nectriaceae</taxon>
        <taxon>Neonectria</taxon>
    </lineage>
</organism>
<keyword evidence="3" id="KW-1185">Reference proteome</keyword>
<dbReference type="EMBL" id="JAZAVK010000026">
    <property type="protein sequence ID" value="KAK7429718.1"/>
    <property type="molecule type" value="Genomic_DNA"/>
</dbReference>